<evidence type="ECO:0000256" key="1">
    <source>
        <dbReference type="SAM" id="MobiDB-lite"/>
    </source>
</evidence>
<sequence length="178" mass="18435">MGGQEIGTVGHATISTSKGGTRARGAGSQKVGRELSMEVLVEEVEVVVHSDSPLARMSVPVTGTAPLAIVQRITLPAAPAASSVVRPRMNRPVAEVAAMRVEGLDLGAVEVALVALDGNPEIGFAQGQGAMSTTSLAGRNVSDAMLQGTTMVASLHINSYCCTLLKELREEHDSLMMA</sequence>
<accession>A0A4Y1QUI2</accession>
<dbReference type="AlphaFoldDB" id="A0A4Y1QUI2"/>
<dbReference type="EMBL" id="AP019297">
    <property type="protein sequence ID" value="BBG95471.1"/>
    <property type="molecule type" value="Genomic_DNA"/>
</dbReference>
<organism evidence="2">
    <name type="scientific">Prunus dulcis</name>
    <name type="common">Almond</name>
    <name type="synonym">Amygdalus dulcis</name>
    <dbReference type="NCBI Taxonomy" id="3755"/>
    <lineage>
        <taxon>Eukaryota</taxon>
        <taxon>Viridiplantae</taxon>
        <taxon>Streptophyta</taxon>
        <taxon>Embryophyta</taxon>
        <taxon>Tracheophyta</taxon>
        <taxon>Spermatophyta</taxon>
        <taxon>Magnoliopsida</taxon>
        <taxon>eudicotyledons</taxon>
        <taxon>Gunneridae</taxon>
        <taxon>Pentapetalae</taxon>
        <taxon>rosids</taxon>
        <taxon>fabids</taxon>
        <taxon>Rosales</taxon>
        <taxon>Rosaceae</taxon>
        <taxon>Amygdaloideae</taxon>
        <taxon>Amygdaleae</taxon>
        <taxon>Prunus</taxon>
    </lineage>
</organism>
<evidence type="ECO:0000313" key="2">
    <source>
        <dbReference type="EMBL" id="BBG95471.1"/>
    </source>
</evidence>
<reference evidence="2" key="1">
    <citation type="journal article" date="2019" name="Science">
        <title>Mutation of a bHLH transcription factor allowed almond domestication.</title>
        <authorList>
            <person name="Sanchez-Perez R."/>
            <person name="Pavan S."/>
            <person name="Mazzeo R."/>
            <person name="Moldovan C."/>
            <person name="Aiese Cigliano R."/>
            <person name="Del Cueto J."/>
            <person name="Ricciardi F."/>
            <person name="Lotti C."/>
            <person name="Ricciardi L."/>
            <person name="Dicenta F."/>
            <person name="Lopez-Marques R.L."/>
            <person name="Lindberg Moller B."/>
        </authorList>
    </citation>
    <scope>NUCLEOTIDE SEQUENCE</scope>
</reference>
<protein>
    <submittedName>
        <fullName evidence="2">Ran BP2/NZF zinc finger-like superfamily protein</fullName>
    </submittedName>
</protein>
<proteinExistence type="predicted"/>
<gene>
    <name evidence="2" type="ORF">Prudu_004028</name>
</gene>
<name>A0A4Y1QUI2_PRUDU</name>
<feature type="region of interest" description="Disordered" evidence="1">
    <location>
        <begin position="1"/>
        <end position="29"/>
    </location>
</feature>